<proteinExistence type="inferred from homology"/>
<gene>
    <name evidence="11 12" type="primary">queC</name>
    <name evidence="12" type="ORF">E3202_04420</name>
</gene>
<feature type="binding site" evidence="11">
    <location>
        <position position="247"/>
    </location>
    <ligand>
        <name>Zn(2+)</name>
        <dbReference type="ChEBI" id="CHEBI:29105"/>
    </ligand>
</feature>
<dbReference type="InterPro" id="IPR018317">
    <property type="entry name" value="QueC"/>
</dbReference>
<dbReference type="PIRSF" id="PIRSF006293">
    <property type="entry name" value="ExsB"/>
    <property type="match status" value="1"/>
</dbReference>
<dbReference type="RefSeq" id="WP_165600566.1">
    <property type="nucleotide sequence ID" value="NZ_SORZ01000002.1"/>
</dbReference>
<evidence type="ECO:0000256" key="2">
    <source>
        <dbReference type="ARBA" id="ARBA00022598"/>
    </source>
</evidence>
<dbReference type="AlphaFoldDB" id="A0A506UKH0"/>
<comment type="cofactor">
    <cofactor evidence="11">
        <name>Zn(2+)</name>
        <dbReference type="ChEBI" id="CHEBI:29105"/>
    </cofactor>
    <text evidence="11">Binds 1 zinc ion per subunit.</text>
</comment>
<evidence type="ECO:0000256" key="8">
    <source>
        <dbReference type="ARBA" id="ARBA00037993"/>
    </source>
</evidence>
<evidence type="ECO:0000256" key="7">
    <source>
        <dbReference type="ARBA" id="ARBA00022840"/>
    </source>
</evidence>
<evidence type="ECO:0000256" key="5">
    <source>
        <dbReference type="ARBA" id="ARBA00022785"/>
    </source>
</evidence>
<organism evidence="12 13">
    <name type="scientific">Oecophyllibacter saccharovorans</name>
    <dbReference type="NCBI Taxonomy" id="2558360"/>
    <lineage>
        <taxon>Bacteria</taxon>
        <taxon>Pseudomonadati</taxon>
        <taxon>Pseudomonadota</taxon>
        <taxon>Alphaproteobacteria</taxon>
        <taxon>Acetobacterales</taxon>
        <taxon>Acetobacteraceae</taxon>
        <taxon>Oecophyllibacter</taxon>
    </lineage>
</organism>
<feature type="binding site" evidence="11">
    <location>
        <position position="253"/>
    </location>
    <ligand>
        <name>Zn(2+)</name>
        <dbReference type="ChEBI" id="CHEBI:29105"/>
    </ligand>
</feature>
<keyword evidence="3 11" id="KW-0479">Metal-binding</keyword>
<evidence type="ECO:0000256" key="9">
    <source>
        <dbReference type="ARBA" id="ARBA00039149"/>
    </source>
</evidence>
<dbReference type="GO" id="GO:0005524">
    <property type="term" value="F:ATP binding"/>
    <property type="evidence" value="ECO:0007669"/>
    <property type="project" value="UniProtKB-UniRule"/>
</dbReference>
<evidence type="ECO:0000256" key="4">
    <source>
        <dbReference type="ARBA" id="ARBA00022741"/>
    </source>
</evidence>
<dbReference type="SUPFAM" id="SSF52402">
    <property type="entry name" value="Adenine nucleotide alpha hydrolases-like"/>
    <property type="match status" value="1"/>
</dbReference>
<dbReference type="GO" id="GO:0008270">
    <property type="term" value="F:zinc ion binding"/>
    <property type="evidence" value="ECO:0007669"/>
    <property type="project" value="UniProtKB-UniRule"/>
</dbReference>
<feature type="binding site" evidence="11">
    <location>
        <position position="232"/>
    </location>
    <ligand>
        <name>Zn(2+)</name>
        <dbReference type="ChEBI" id="CHEBI:29105"/>
    </ligand>
</feature>
<evidence type="ECO:0000256" key="6">
    <source>
        <dbReference type="ARBA" id="ARBA00022833"/>
    </source>
</evidence>
<feature type="binding site" evidence="11">
    <location>
        <position position="250"/>
    </location>
    <ligand>
        <name>Zn(2+)</name>
        <dbReference type="ChEBI" id="CHEBI:29105"/>
    </ligand>
</feature>
<evidence type="ECO:0000256" key="10">
    <source>
        <dbReference type="ARBA" id="ARBA00047890"/>
    </source>
</evidence>
<keyword evidence="6 11" id="KW-0862">Zinc</keyword>
<dbReference type="CDD" id="cd01995">
    <property type="entry name" value="QueC-like"/>
    <property type="match status" value="1"/>
</dbReference>
<dbReference type="GO" id="GO:0008616">
    <property type="term" value="P:tRNA queuosine(34) biosynthetic process"/>
    <property type="evidence" value="ECO:0007669"/>
    <property type="project" value="UniProtKB-UniRule"/>
</dbReference>
<dbReference type="EC" id="6.3.4.20" evidence="9 11"/>
<dbReference type="Gene3D" id="3.40.50.620">
    <property type="entry name" value="HUPs"/>
    <property type="match status" value="1"/>
</dbReference>
<keyword evidence="13" id="KW-1185">Reference proteome</keyword>
<dbReference type="EMBL" id="SORZ01000002">
    <property type="protein sequence ID" value="TPW33847.1"/>
    <property type="molecule type" value="Genomic_DNA"/>
</dbReference>
<dbReference type="Proteomes" id="UP000315037">
    <property type="component" value="Unassembled WGS sequence"/>
</dbReference>
<feature type="binding site" evidence="11">
    <location>
        <begin position="38"/>
        <end position="48"/>
    </location>
    <ligand>
        <name>ATP</name>
        <dbReference type="ChEBI" id="CHEBI:30616"/>
    </ligand>
</feature>
<dbReference type="NCBIfam" id="TIGR00364">
    <property type="entry name" value="7-cyano-7-deazaguanine synthase QueC"/>
    <property type="match status" value="1"/>
</dbReference>
<evidence type="ECO:0000256" key="1">
    <source>
        <dbReference type="ARBA" id="ARBA00005061"/>
    </source>
</evidence>
<dbReference type="GO" id="GO:0016879">
    <property type="term" value="F:ligase activity, forming carbon-nitrogen bonds"/>
    <property type="evidence" value="ECO:0007669"/>
    <property type="project" value="UniProtKB-UniRule"/>
</dbReference>
<dbReference type="Pfam" id="PF06508">
    <property type="entry name" value="QueC"/>
    <property type="match status" value="1"/>
</dbReference>
<evidence type="ECO:0000256" key="11">
    <source>
        <dbReference type="HAMAP-Rule" id="MF_01633"/>
    </source>
</evidence>
<evidence type="ECO:0000313" key="13">
    <source>
        <dbReference type="Proteomes" id="UP000315037"/>
    </source>
</evidence>
<comment type="caution">
    <text evidence="12">The sequence shown here is derived from an EMBL/GenBank/DDBJ whole genome shotgun (WGS) entry which is preliminary data.</text>
</comment>
<sequence>MTDDIPSLHHSHDLARPSWALSGALPLGVARGAALVLFSGGQDSATCLAWALTAFERVETVGFHYGQRHAVELDCRATLRDQIAALNPLWGARLGADHMIDLPALGKLSETALTREAEITYERDGLPNTFVPGRNIIFMNFAAALAYRRNLRHLVTGVCETDYSGYPDCRDDTMKSLQVTLNLGLGTTPESGGRFVIHTPLMWLDKAQTWRLCEILGGPSLVETIRRDSHSCYQGDRDQEHDWGYGCGHCPACTLRANGWAEYQARKEAR</sequence>
<comment type="similarity">
    <text evidence="8 11">Belongs to the QueC family.</text>
</comment>
<accession>A0A506UKH0</accession>
<evidence type="ECO:0000256" key="3">
    <source>
        <dbReference type="ARBA" id="ARBA00022723"/>
    </source>
</evidence>
<dbReference type="InterPro" id="IPR014729">
    <property type="entry name" value="Rossmann-like_a/b/a_fold"/>
</dbReference>
<dbReference type="UniPathway" id="UPA00391"/>
<keyword evidence="7 11" id="KW-0067">ATP-binding</keyword>
<keyword evidence="5 11" id="KW-0671">Queuosine biosynthesis</keyword>
<protein>
    <recommendedName>
        <fullName evidence="9 11">7-cyano-7-deazaguanine synthase</fullName>
        <ecNumber evidence="9 11">6.3.4.20</ecNumber>
    </recommendedName>
    <alternativeName>
        <fullName evidence="11">7-cyano-7-carbaguanine synthase</fullName>
    </alternativeName>
    <alternativeName>
        <fullName evidence="11">PreQ(0) synthase</fullName>
    </alternativeName>
    <alternativeName>
        <fullName evidence="11">Queuosine biosynthesis protein QueC</fullName>
    </alternativeName>
</protein>
<comment type="function">
    <text evidence="11">Catalyzes the ATP-dependent conversion of 7-carboxy-7-deazaguanine (CDG) to 7-cyano-7-deazaguanine (preQ(0)).</text>
</comment>
<reference evidence="12 13" key="1">
    <citation type="submission" date="2019-03" db="EMBL/GenBank/DDBJ databases">
        <title>The complete genome sequence of Neokomagataea sp. Jb2 NBRC113641.</title>
        <authorList>
            <person name="Chua K.-O."/>
            <person name="Chan K.-G."/>
            <person name="See-Too W.-S."/>
        </authorList>
    </citation>
    <scope>NUCLEOTIDE SEQUENCE [LARGE SCALE GENOMIC DNA]</scope>
    <source>
        <strain evidence="12 13">Jb2</strain>
    </source>
</reference>
<name>A0A506UKH0_9PROT</name>
<dbReference type="HAMAP" id="MF_01633">
    <property type="entry name" value="QueC"/>
    <property type="match status" value="1"/>
</dbReference>
<comment type="pathway">
    <text evidence="1 11">Purine metabolism; 7-cyano-7-deazaguanine biosynthesis.</text>
</comment>
<dbReference type="PANTHER" id="PTHR42914:SF1">
    <property type="entry name" value="7-CYANO-7-DEAZAGUANINE SYNTHASE"/>
    <property type="match status" value="1"/>
</dbReference>
<keyword evidence="2 11" id="KW-0436">Ligase</keyword>
<dbReference type="PANTHER" id="PTHR42914">
    <property type="entry name" value="7-CYANO-7-DEAZAGUANINE SYNTHASE"/>
    <property type="match status" value="1"/>
</dbReference>
<comment type="catalytic activity">
    <reaction evidence="10 11">
        <text>7-carboxy-7-carbaguanine + NH4(+) + 2 ATP = 7-cyano-7-carbaguanine + 2 AMP + 2 diphosphate + 2 H(+)</text>
        <dbReference type="Rhea" id="RHEA:27982"/>
        <dbReference type="ChEBI" id="CHEBI:15378"/>
        <dbReference type="ChEBI" id="CHEBI:28938"/>
        <dbReference type="ChEBI" id="CHEBI:30616"/>
        <dbReference type="ChEBI" id="CHEBI:33019"/>
        <dbReference type="ChEBI" id="CHEBI:45075"/>
        <dbReference type="ChEBI" id="CHEBI:61036"/>
        <dbReference type="ChEBI" id="CHEBI:456215"/>
        <dbReference type="EC" id="6.3.4.20"/>
    </reaction>
</comment>
<keyword evidence="4 11" id="KW-0547">Nucleotide-binding</keyword>
<evidence type="ECO:0000313" key="12">
    <source>
        <dbReference type="EMBL" id="TPW33847.1"/>
    </source>
</evidence>